<comment type="caution">
    <text evidence="4">The sequence shown here is derived from an EMBL/GenBank/DDBJ whole genome shotgun (WGS) entry which is preliminary data.</text>
</comment>
<dbReference type="PIRSF" id="PIRSF006221">
    <property type="entry name" value="Ketosamine-3-kinase"/>
    <property type="match status" value="1"/>
</dbReference>
<evidence type="ECO:0000256" key="1">
    <source>
        <dbReference type="ARBA" id="ARBA00011961"/>
    </source>
</evidence>
<proteinExistence type="inferred from homology"/>
<dbReference type="PANTHER" id="PTHR12149">
    <property type="entry name" value="FRUCTOSAMINE 3 KINASE-RELATED PROTEIN"/>
    <property type="match status" value="1"/>
</dbReference>
<dbReference type="Gene3D" id="3.90.1200.10">
    <property type="match status" value="1"/>
</dbReference>
<sequence length="305" mass="34333">MSLPSAILNELAQVEPAATFSGRLGGRVKSSNKNLYFVKSGSLDEVEQYTGETDSLKAINTGAPGLAPTVFASGVFEDSRPFFISEYKDIGHLTEKGASKLAKRLAIELHTYRSRDGFGFKVPTYCGATRMKNGWYDSWEQCYSEMIGDLLEILEKRGRYQELCTKGQSIRKEVIPKLLGPLRVEPVLLHGDLWVSVDVFIQRVENSVTIFNKSSYFLFAFTEPSLAIARIFGGFPPSFFGEYHKHLPKAKPESQYELRGHLYELFHYLNHTVLFGGGGYESSALRKMDLLMNAMQNHERDMQSA</sequence>
<dbReference type="Pfam" id="PF03881">
    <property type="entry name" value="Fructosamin_kin"/>
    <property type="match status" value="1"/>
</dbReference>
<comment type="catalytic activity">
    <reaction evidence="2">
        <text>N(6)-D-ribulosyl-L-lysyl-[protein] + ATP = N(6)-(3-O-phospho-D-ribulosyl)-L-lysyl-[protein] + ADP + H(+)</text>
        <dbReference type="Rhea" id="RHEA:48432"/>
        <dbReference type="Rhea" id="RHEA-COMP:12103"/>
        <dbReference type="Rhea" id="RHEA-COMP:12104"/>
        <dbReference type="ChEBI" id="CHEBI:15378"/>
        <dbReference type="ChEBI" id="CHEBI:30616"/>
        <dbReference type="ChEBI" id="CHEBI:90418"/>
        <dbReference type="ChEBI" id="CHEBI:90420"/>
        <dbReference type="ChEBI" id="CHEBI:456216"/>
        <dbReference type="EC" id="2.7.1.172"/>
    </reaction>
    <physiologicalReaction direction="left-to-right" evidence="2">
        <dbReference type="Rhea" id="RHEA:48433"/>
    </physiologicalReaction>
</comment>
<dbReference type="GO" id="GO:0016301">
    <property type="term" value="F:kinase activity"/>
    <property type="evidence" value="ECO:0007669"/>
    <property type="project" value="UniProtKB-UniRule"/>
</dbReference>
<gene>
    <name evidence="4" type="ORF">F5890DRAFT_1418139</name>
</gene>
<organism evidence="4 5">
    <name type="scientific">Lentinula detonsa</name>
    <dbReference type="NCBI Taxonomy" id="2804962"/>
    <lineage>
        <taxon>Eukaryota</taxon>
        <taxon>Fungi</taxon>
        <taxon>Dikarya</taxon>
        <taxon>Basidiomycota</taxon>
        <taxon>Agaricomycotina</taxon>
        <taxon>Agaricomycetes</taxon>
        <taxon>Agaricomycetidae</taxon>
        <taxon>Agaricales</taxon>
        <taxon>Marasmiineae</taxon>
        <taxon>Omphalotaceae</taxon>
        <taxon>Lentinula</taxon>
    </lineage>
</organism>
<keyword evidence="3" id="KW-0808">Transferase</keyword>
<protein>
    <recommendedName>
        <fullName evidence="1">protein-ribulosamine 3-kinase</fullName>
        <ecNumber evidence="1">2.7.1.172</ecNumber>
    </recommendedName>
</protein>
<dbReference type="InterPro" id="IPR016477">
    <property type="entry name" value="Fructo-/Ketosamine-3-kinase"/>
</dbReference>
<dbReference type="EC" id="2.7.1.172" evidence="1"/>
<dbReference type="SUPFAM" id="SSF56112">
    <property type="entry name" value="Protein kinase-like (PK-like)"/>
    <property type="match status" value="1"/>
</dbReference>
<dbReference type="GO" id="GO:0102193">
    <property type="term" value="F:protein-ribulosamine 3-kinase activity"/>
    <property type="evidence" value="ECO:0007669"/>
    <property type="project" value="UniProtKB-EC"/>
</dbReference>
<evidence type="ECO:0000256" key="2">
    <source>
        <dbReference type="ARBA" id="ARBA00048655"/>
    </source>
</evidence>
<dbReference type="InterPro" id="IPR011009">
    <property type="entry name" value="Kinase-like_dom_sf"/>
</dbReference>
<dbReference type="Proteomes" id="UP001163850">
    <property type="component" value="Unassembled WGS sequence"/>
</dbReference>
<dbReference type="PANTHER" id="PTHR12149:SF8">
    <property type="entry name" value="PROTEIN-RIBULOSAMINE 3-KINASE"/>
    <property type="match status" value="1"/>
</dbReference>
<accession>A0AA38PT12</accession>
<dbReference type="EMBL" id="MU802128">
    <property type="protein sequence ID" value="KAJ3981197.1"/>
    <property type="molecule type" value="Genomic_DNA"/>
</dbReference>
<evidence type="ECO:0000313" key="5">
    <source>
        <dbReference type="Proteomes" id="UP001163850"/>
    </source>
</evidence>
<keyword evidence="3 4" id="KW-0418">Kinase</keyword>
<evidence type="ECO:0000313" key="4">
    <source>
        <dbReference type="EMBL" id="KAJ3981197.1"/>
    </source>
</evidence>
<reference evidence="4" key="1">
    <citation type="submission" date="2022-08" db="EMBL/GenBank/DDBJ databases">
        <authorList>
            <consortium name="DOE Joint Genome Institute"/>
            <person name="Min B."/>
            <person name="Riley R."/>
            <person name="Sierra-Patev S."/>
            <person name="Naranjo-Ortiz M."/>
            <person name="Looney B."/>
            <person name="Konkel Z."/>
            <person name="Slot J.C."/>
            <person name="Sakamoto Y."/>
            <person name="Steenwyk J.L."/>
            <person name="Rokas A."/>
            <person name="Carro J."/>
            <person name="Camarero S."/>
            <person name="Ferreira P."/>
            <person name="Molpeceres G."/>
            <person name="Ruiz-Duenas F.J."/>
            <person name="Serrano A."/>
            <person name="Henrissat B."/>
            <person name="Drula E."/>
            <person name="Hughes K.W."/>
            <person name="Mata J.L."/>
            <person name="Ishikawa N.K."/>
            <person name="Vargas-Isla R."/>
            <person name="Ushijima S."/>
            <person name="Smith C.A."/>
            <person name="Ahrendt S."/>
            <person name="Andreopoulos W."/>
            <person name="He G."/>
            <person name="Labutti K."/>
            <person name="Lipzen A."/>
            <person name="Ng V."/>
            <person name="Sandor L."/>
            <person name="Barry K."/>
            <person name="Martinez A.T."/>
            <person name="Xiao Y."/>
            <person name="Gibbons J.G."/>
            <person name="Terashima K."/>
            <person name="Hibbett D.S."/>
            <person name="Grigoriev I.V."/>
        </authorList>
    </citation>
    <scope>NUCLEOTIDE SEQUENCE</scope>
    <source>
        <strain evidence="4">TFB7829</strain>
    </source>
</reference>
<evidence type="ECO:0000256" key="3">
    <source>
        <dbReference type="PIRNR" id="PIRNR006221"/>
    </source>
</evidence>
<comment type="similarity">
    <text evidence="3">Belongs to the fructosamine kinase family.</text>
</comment>
<dbReference type="AlphaFoldDB" id="A0AA38PT12"/>
<name>A0AA38PT12_9AGAR</name>